<evidence type="ECO:0000313" key="1">
    <source>
        <dbReference type="EMBL" id="MFD1319957.1"/>
    </source>
</evidence>
<gene>
    <name evidence="1" type="ORF">ACFQ4H_02515</name>
</gene>
<organism evidence="1 2">
    <name type="scientific">Micromonospora sonneratiae</name>
    <dbReference type="NCBI Taxonomy" id="1184706"/>
    <lineage>
        <taxon>Bacteria</taxon>
        <taxon>Bacillati</taxon>
        <taxon>Actinomycetota</taxon>
        <taxon>Actinomycetes</taxon>
        <taxon>Micromonosporales</taxon>
        <taxon>Micromonosporaceae</taxon>
        <taxon>Micromonospora</taxon>
    </lineage>
</organism>
<dbReference type="EMBL" id="JBHTMP010000002">
    <property type="protein sequence ID" value="MFD1319957.1"/>
    <property type="molecule type" value="Genomic_DNA"/>
</dbReference>
<reference evidence="2" key="1">
    <citation type="journal article" date="2019" name="Int. J. Syst. Evol. Microbiol.">
        <title>The Global Catalogue of Microorganisms (GCM) 10K type strain sequencing project: providing services to taxonomists for standard genome sequencing and annotation.</title>
        <authorList>
            <consortium name="The Broad Institute Genomics Platform"/>
            <consortium name="The Broad Institute Genome Sequencing Center for Infectious Disease"/>
            <person name="Wu L."/>
            <person name="Ma J."/>
        </authorList>
    </citation>
    <scope>NUCLEOTIDE SEQUENCE [LARGE SCALE GENOMIC DNA]</scope>
    <source>
        <strain evidence="2">JCM 31037</strain>
    </source>
</reference>
<comment type="caution">
    <text evidence="1">The sequence shown here is derived from an EMBL/GenBank/DDBJ whole genome shotgun (WGS) entry which is preliminary data.</text>
</comment>
<dbReference type="RefSeq" id="WP_377566456.1">
    <property type="nucleotide sequence ID" value="NZ_JBHTMP010000002.1"/>
</dbReference>
<proteinExistence type="predicted"/>
<dbReference type="Proteomes" id="UP001597260">
    <property type="component" value="Unassembled WGS sequence"/>
</dbReference>
<keyword evidence="2" id="KW-1185">Reference proteome</keyword>
<name>A0ABW3Y694_9ACTN</name>
<sequence length="276" mass="29818">MTDWLSDVWARTRTVWILSGGLADGPLDDRELLAELVDPDQLSRARELTTNGRFTGDICRCLGGPTLALYDVDDQILGSATLHGHGSVSWERDRFADDLDVAEPTALTLFLSECGVNGILSSSLFTDLAKALGYYEKPRRPQFRPAKLPATLAERQVPDLLRDDLVGVTGDGTAKLPDERVREFALRLAAAEPDPVARAGALLNWLGRLPYPTEAMWGEGVLVRRLLATVTDADIVTAAAAGEPVVALGALNWVAHQSDDRAVAAAIAPTLRRLLS</sequence>
<evidence type="ECO:0000313" key="2">
    <source>
        <dbReference type="Proteomes" id="UP001597260"/>
    </source>
</evidence>
<protein>
    <submittedName>
        <fullName evidence="1">Uncharacterized protein</fullName>
    </submittedName>
</protein>
<accession>A0ABW3Y694</accession>